<protein>
    <recommendedName>
        <fullName evidence="1">SET domain-containing protein</fullName>
    </recommendedName>
</protein>
<evidence type="ECO:0000313" key="2">
    <source>
        <dbReference type="EMBL" id="CCC47088.1"/>
    </source>
</evidence>
<sequence>MVEEIATPCTEWSLNKDKETSKLFWWNSIYTISVWDSTLGIKKAHSKLSDTDVWRAFMQFQLDSVFKLCPVCRRPEGCEDMKICCYCGQTVHCVCSSEATSKQLECKEANKYFLPHLRVCHTCLEVPLEQSTLPVTRERCTARRAAQRALAIRDEYPEHLVSELDSILRKATKTNSRREDESLVSTLRQLLTCFFQPKGSSSLLTKVPRESKGGGVGVVSASTIPAFTVIGVYPGYLDPMSGEQTKLGRPVAKYALMDLNCADYFNVVFEELQGTFTPYINEPNEDETSNCAWIQETKHKEGRLSVMTTREIKEGEELLIGYGPLYPRTYTFAYDVLTFHRVESDTEAICFALWHWPSTKESDARIDCHIRYDSTDDRYYLWDSEDAR</sequence>
<reference evidence="2" key="1">
    <citation type="journal article" date="2012" name="Proc. Natl. Acad. Sci. U.S.A.">
        <title>Antigenic diversity is generated by distinct evolutionary mechanisms in African trypanosome species.</title>
        <authorList>
            <person name="Jackson A.P."/>
            <person name="Berry A."/>
            <person name="Aslett M."/>
            <person name="Allison H.C."/>
            <person name="Burton P."/>
            <person name="Vavrova-Anderson J."/>
            <person name="Brown R."/>
            <person name="Browne H."/>
            <person name="Corton N."/>
            <person name="Hauser H."/>
            <person name="Gamble J."/>
            <person name="Gilderthorp R."/>
            <person name="Marcello L."/>
            <person name="McQuillan J."/>
            <person name="Otto T.D."/>
            <person name="Quail M.A."/>
            <person name="Sanders M.J."/>
            <person name="van Tonder A."/>
            <person name="Ginger M.L."/>
            <person name="Field M.C."/>
            <person name="Barry J.D."/>
            <person name="Hertz-Fowler C."/>
            <person name="Berriman M."/>
        </authorList>
    </citation>
    <scope>NUCLEOTIDE SEQUENCE</scope>
    <source>
        <strain evidence="2">Y486</strain>
    </source>
</reference>
<dbReference type="EMBL" id="HE573019">
    <property type="protein sequence ID" value="CCC47088.1"/>
    <property type="molecule type" value="Genomic_DNA"/>
</dbReference>
<proteinExistence type="predicted"/>
<organism evidence="2">
    <name type="scientific">Trypanosoma vivax (strain Y486)</name>
    <dbReference type="NCBI Taxonomy" id="1055687"/>
    <lineage>
        <taxon>Eukaryota</taxon>
        <taxon>Discoba</taxon>
        <taxon>Euglenozoa</taxon>
        <taxon>Kinetoplastea</taxon>
        <taxon>Metakinetoplastina</taxon>
        <taxon>Trypanosomatida</taxon>
        <taxon>Trypanosomatidae</taxon>
        <taxon>Trypanosoma</taxon>
        <taxon>Duttonella</taxon>
    </lineage>
</organism>
<gene>
    <name evidence="2" type="ORF">TVY486_0302750</name>
</gene>
<dbReference type="OMA" id="PTACEDW"/>
<feature type="domain" description="SET" evidence="1">
    <location>
        <begin position="198"/>
        <end position="323"/>
    </location>
</feature>
<dbReference type="AlphaFoldDB" id="G0TT07"/>
<name>G0TT07_TRYVY</name>
<evidence type="ECO:0000259" key="1">
    <source>
        <dbReference type="PROSITE" id="PS50280"/>
    </source>
</evidence>
<dbReference type="InterPro" id="IPR046341">
    <property type="entry name" value="SET_dom_sf"/>
</dbReference>
<dbReference type="Pfam" id="PF00856">
    <property type="entry name" value="SET"/>
    <property type="match status" value="1"/>
</dbReference>
<dbReference type="SUPFAM" id="SSF82199">
    <property type="entry name" value="SET domain"/>
    <property type="match status" value="1"/>
</dbReference>
<dbReference type="InterPro" id="IPR001214">
    <property type="entry name" value="SET_dom"/>
</dbReference>
<dbReference type="Gene3D" id="2.170.270.10">
    <property type="entry name" value="SET domain"/>
    <property type="match status" value="1"/>
</dbReference>
<dbReference type="PROSITE" id="PS50280">
    <property type="entry name" value="SET"/>
    <property type="match status" value="1"/>
</dbReference>
<dbReference type="VEuPathDB" id="TriTrypDB:TvY486_0302750"/>
<accession>G0TT07</accession>